<organism evidence="2 3">
    <name type="scientific">Rhodonia placenta</name>
    <dbReference type="NCBI Taxonomy" id="104341"/>
    <lineage>
        <taxon>Eukaryota</taxon>
        <taxon>Fungi</taxon>
        <taxon>Dikarya</taxon>
        <taxon>Basidiomycota</taxon>
        <taxon>Agaricomycotina</taxon>
        <taxon>Agaricomycetes</taxon>
        <taxon>Polyporales</taxon>
        <taxon>Adustoporiaceae</taxon>
        <taxon>Rhodonia</taxon>
    </lineage>
</organism>
<dbReference type="Gene3D" id="2.130.10.10">
    <property type="entry name" value="YVTN repeat-like/Quinoprotein amine dehydrogenase"/>
    <property type="match status" value="1"/>
</dbReference>
<reference evidence="2" key="2">
    <citation type="journal article" name="Front. Microbiol.">
        <title>Degradative Capacity of Two Strains of Rhodonia placenta: From Phenotype to Genotype.</title>
        <authorList>
            <person name="Kolle M."/>
            <person name="Horta M.A.C."/>
            <person name="Nowrousian M."/>
            <person name="Ohm R.A."/>
            <person name="Benz J.P."/>
            <person name="Pilgard A."/>
        </authorList>
    </citation>
    <scope>NUCLEOTIDE SEQUENCE</scope>
    <source>
        <strain evidence="2">FPRL280</strain>
    </source>
</reference>
<name>A0A8H7P5L9_9APHY</name>
<evidence type="ECO:0008006" key="4">
    <source>
        <dbReference type="Google" id="ProtNLM"/>
    </source>
</evidence>
<dbReference type="Proteomes" id="UP000639403">
    <property type="component" value="Unassembled WGS sequence"/>
</dbReference>
<dbReference type="EMBL" id="JADOXO010000043">
    <property type="protein sequence ID" value="KAF9817397.1"/>
    <property type="molecule type" value="Genomic_DNA"/>
</dbReference>
<evidence type="ECO:0000313" key="2">
    <source>
        <dbReference type="EMBL" id="KAF9817397.1"/>
    </source>
</evidence>
<evidence type="ECO:0000313" key="3">
    <source>
        <dbReference type="Proteomes" id="UP000639403"/>
    </source>
</evidence>
<reference evidence="2" key="1">
    <citation type="submission" date="2020-11" db="EMBL/GenBank/DDBJ databases">
        <authorList>
            <person name="Koelle M."/>
            <person name="Horta M.A.C."/>
            <person name="Nowrousian M."/>
            <person name="Ohm R.A."/>
            <person name="Benz P."/>
            <person name="Pilgard A."/>
        </authorList>
    </citation>
    <scope>NUCLEOTIDE SEQUENCE</scope>
    <source>
        <strain evidence="2">FPRL280</strain>
    </source>
</reference>
<proteinExistence type="predicted"/>
<accession>A0A8H7P5L9</accession>
<dbReference type="InterPro" id="IPR051150">
    <property type="entry name" value="SWT21/TCAB1_mRNA_Telomere"/>
</dbReference>
<gene>
    <name evidence="2" type="ORF">IEO21_03451</name>
</gene>
<protein>
    <recommendedName>
        <fullName evidence="4">WD40 repeat-like protein</fullName>
    </recommendedName>
</protein>
<feature type="region of interest" description="Disordered" evidence="1">
    <location>
        <begin position="411"/>
        <end position="440"/>
    </location>
</feature>
<feature type="region of interest" description="Disordered" evidence="1">
    <location>
        <begin position="459"/>
        <end position="484"/>
    </location>
</feature>
<comment type="caution">
    <text evidence="2">The sequence shown here is derived from an EMBL/GenBank/DDBJ whole genome shotgun (WGS) entry which is preliminary data.</text>
</comment>
<dbReference type="PANTHER" id="PTHR13211">
    <property type="entry name" value="TELOMERASE CAJAL BODY PROTEIN 1"/>
    <property type="match status" value="1"/>
</dbReference>
<dbReference type="InterPro" id="IPR036322">
    <property type="entry name" value="WD40_repeat_dom_sf"/>
</dbReference>
<dbReference type="AlphaFoldDB" id="A0A8H7P5L9"/>
<dbReference type="PANTHER" id="PTHR13211:SF0">
    <property type="entry name" value="TELOMERASE CAJAL BODY PROTEIN 1"/>
    <property type="match status" value="1"/>
</dbReference>
<dbReference type="InterPro" id="IPR015943">
    <property type="entry name" value="WD40/YVTN_repeat-like_dom_sf"/>
</dbReference>
<dbReference type="SUPFAM" id="SSF50978">
    <property type="entry name" value="WD40 repeat-like"/>
    <property type="match status" value="1"/>
</dbReference>
<sequence length="484" mass="52356">MAESGPSTTWTPPHYDYSKTPALVSSTRLHPDDDNPHNFARMAKWCPDGSAALAQCENRHLQTLEMPPELASLYGEDGTHPTARVFRQPSPILDFAWFPAASTRDPASFCFMASVRECPVKLLDANDGRLRASYSIIDHRERFIAPHSLAFNCSADRLFCGFEDAIEVFDVRRPGEGTRLHITPSKKSKDGLKGIVSALAFVPDATTGVYAAGSLSPSAPTSSNIALFSEATGEAPLMFVGGDKGIGGIRASVTQLAFNPMRPHLLYASFRRHDAIYEWDIRGDAQMPVRTFRRGRSVSKRDSNRTEAAGTVTTNQKLRFDIDISGQILGAGGQDGKISMFNLAAGDISQTGSVELTEATRAPQPGPAMQYKAHDGKLYALYAVGSVSLHPLQPILLSVSGSRHFHLDGLSESELDSGNDHVGQPGGGPPATVKFKRRRPQPVTLDASVKYWSFQAGAYSTGPETAGSDDNGLSRSSRAESFIR</sequence>
<evidence type="ECO:0000256" key="1">
    <source>
        <dbReference type="SAM" id="MobiDB-lite"/>
    </source>
</evidence>